<dbReference type="GO" id="GO:0003700">
    <property type="term" value="F:DNA-binding transcription factor activity"/>
    <property type="evidence" value="ECO:0007669"/>
    <property type="project" value="InterPro"/>
</dbReference>
<evidence type="ECO:0000256" key="2">
    <source>
        <dbReference type="ARBA" id="ARBA00023125"/>
    </source>
</evidence>
<dbReference type="SMART" id="SM00345">
    <property type="entry name" value="HTH_GNTR"/>
    <property type="match status" value="1"/>
</dbReference>
<dbReference type="Pfam" id="PF00392">
    <property type="entry name" value="GntR"/>
    <property type="match status" value="1"/>
</dbReference>
<dbReference type="Proteomes" id="UP000078437">
    <property type="component" value="Chromosome"/>
</dbReference>
<evidence type="ECO:0000259" key="5">
    <source>
        <dbReference type="PROSITE" id="PS50949"/>
    </source>
</evidence>
<dbReference type="InterPro" id="IPR036390">
    <property type="entry name" value="WH_DNA-bd_sf"/>
</dbReference>
<keyword evidence="1" id="KW-0805">Transcription regulation</keyword>
<dbReference type="GO" id="GO:0003677">
    <property type="term" value="F:DNA binding"/>
    <property type="evidence" value="ECO:0007669"/>
    <property type="project" value="UniProtKB-KW"/>
</dbReference>
<evidence type="ECO:0000256" key="4">
    <source>
        <dbReference type="SAM" id="MobiDB-lite"/>
    </source>
</evidence>
<dbReference type="OrthoDB" id="9816161at2"/>
<evidence type="ECO:0000256" key="1">
    <source>
        <dbReference type="ARBA" id="ARBA00023015"/>
    </source>
</evidence>
<sequence>MPASVIGAPLYDRLRAGILSLDYVPGEKLTERGLEVDLGASRTPIRTALLRLEVDGLVRREGRGWSVTPIDLTEIRALSEYREAVEAAAVRLAAARATDEDLLALAAATTASASASAEPSGRAGEDRNETDETEEAGIRAGSDFHALLAQLSGNPFMAESMHGVMTRLLRTRWLEMRTPESRAHARDEHLAIVAALRRRDADGAADLAVAHARGTAERTLTLLTEERRRLRGRGFAIIESEPSTAHLDAV</sequence>
<keyword evidence="2" id="KW-0238">DNA-binding</keyword>
<keyword evidence="7" id="KW-1185">Reference proteome</keyword>
<dbReference type="EMBL" id="CP013979">
    <property type="protein sequence ID" value="ANJ28402.1"/>
    <property type="molecule type" value="Genomic_DNA"/>
</dbReference>
<dbReference type="STRING" id="453304.ATC03_18560"/>
<keyword evidence="3" id="KW-0804">Transcription</keyword>
<dbReference type="Gene3D" id="1.20.120.530">
    <property type="entry name" value="GntR ligand-binding domain-like"/>
    <property type="match status" value="1"/>
</dbReference>
<protein>
    <submittedName>
        <fullName evidence="6">GntR family transcriptional regulator</fullName>
    </submittedName>
</protein>
<dbReference type="Pfam" id="PF07729">
    <property type="entry name" value="FCD"/>
    <property type="match status" value="1"/>
</dbReference>
<dbReference type="InterPro" id="IPR008920">
    <property type="entry name" value="TF_FadR/GntR_C"/>
</dbReference>
<dbReference type="SUPFAM" id="SSF46785">
    <property type="entry name" value="Winged helix' DNA-binding domain"/>
    <property type="match status" value="1"/>
</dbReference>
<organism evidence="6 7">
    <name type="scientific">Agromyces aureus</name>
    <dbReference type="NCBI Taxonomy" id="453304"/>
    <lineage>
        <taxon>Bacteria</taxon>
        <taxon>Bacillati</taxon>
        <taxon>Actinomycetota</taxon>
        <taxon>Actinomycetes</taxon>
        <taxon>Micrococcales</taxon>
        <taxon>Microbacteriaceae</taxon>
        <taxon>Agromyces</taxon>
    </lineage>
</organism>
<dbReference type="SUPFAM" id="SSF48008">
    <property type="entry name" value="GntR ligand-binding domain-like"/>
    <property type="match status" value="1"/>
</dbReference>
<reference evidence="7" key="2">
    <citation type="submission" date="2016-01" db="EMBL/GenBank/DDBJ databases">
        <title>Complete genome sequence of Agromyces aureus AR33T and comparison with related organisms.</title>
        <authorList>
            <person name="Corretto E."/>
            <person name="Antonielli L."/>
            <person name="Sessitsch A."/>
            <person name="Brader G."/>
        </authorList>
    </citation>
    <scope>NUCLEOTIDE SEQUENCE [LARGE SCALE GENOMIC DNA]</scope>
    <source>
        <strain evidence="7">AR33</strain>
    </source>
</reference>
<feature type="domain" description="HTH gntR-type" evidence="5">
    <location>
        <begin position="4"/>
        <end position="70"/>
    </location>
</feature>
<dbReference type="RefSeq" id="WP_067880442.1">
    <property type="nucleotide sequence ID" value="NZ_CP013979.1"/>
</dbReference>
<gene>
    <name evidence="6" type="ORF">ATC03_18560</name>
</gene>
<dbReference type="PROSITE" id="PS50949">
    <property type="entry name" value="HTH_GNTR"/>
    <property type="match status" value="1"/>
</dbReference>
<dbReference type="Gene3D" id="1.10.10.10">
    <property type="entry name" value="Winged helix-like DNA-binding domain superfamily/Winged helix DNA-binding domain"/>
    <property type="match status" value="1"/>
</dbReference>
<dbReference type="KEGG" id="agy:ATC03_18560"/>
<name>A0A191WJL0_9MICO</name>
<dbReference type="AlphaFoldDB" id="A0A191WJL0"/>
<dbReference type="InterPro" id="IPR000524">
    <property type="entry name" value="Tscrpt_reg_HTH_GntR"/>
</dbReference>
<dbReference type="InterPro" id="IPR011711">
    <property type="entry name" value="GntR_C"/>
</dbReference>
<evidence type="ECO:0000256" key="3">
    <source>
        <dbReference type="ARBA" id="ARBA00023163"/>
    </source>
</evidence>
<evidence type="ECO:0000313" key="6">
    <source>
        <dbReference type="EMBL" id="ANJ28402.1"/>
    </source>
</evidence>
<proteinExistence type="predicted"/>
<accession>A0A191WJL0</accession>
<dbReference type="InterPro" id="IPR036388">
    <property type="entry name" value="WH-like_DNA-bd_sf"/>
</dbReference>
<dbReference type="PANTHER" id="PTHR43537">
    <property type="entry name" value="TRANSCRIPTIONAL REGULATOR, GNTR FAMILY"/>
    <property type="match status" value="1"/>
</dbReference>
<evidence type="ECO:0000313" key="7">
    <source>
        <dbReference type="Proteomes" id="UP000078437"/>
    </source>
</evidence>
<dbReference type="PANTHER" id="PTHR43537:SF45">
    <property type="entry name" value="GNTR FAMILY REGULATORY PROTEIN"/>
    <property type="match status" value="1"/>
</dbReference>
<dbReference type="SMART" id="SM00895">
    <property type="entry name" value="FCD"/>
    <property type="match status" value="1"/>
</dbReference>
<reference evidence="6 7" key="1">
    <citation type="journal article" date="2016" name="Int. J. Syst. Evol. Microbiol.">
        <title>Agromyces aureus sp. nov., isolated from the rhizosphere of Salix caprea L. grown in a heavy-metal-contaminated soil.</title>
        <authorList>
            <person name="Corretto E."/>
            <person name="Antonielli L."/>
            <person name="Sessitsch A."/>
            <person name="Compant S."/>
            <person name="Gorfer M."/>
            <person name="Kuffner M."/>
            <person name="Brader G."/>
        </authorList>
    </citation>
    <scope>NUCLEOTIDE SEQUENCE [LARGE SCALE GENOMIC DNA]</scope>
    <source>
        <strain evidence="6 7">AR33</strain>
    </source>
</reference>
<feature type="region of interest" description="Disordered" evidence="4">
    <location>
        <begin position="113"/>
        <end position="136"/>
    </location>
</feature>